<proteinExistence type="predicted"/>
<dbReference type="OrthoDB" id="2588098at2759"/>
<comment type="caution">
    <text evidence="1">The sequence shown here is derived from an EMBL/GenBank/DDBJ whole genome shotgun (WGS) entry which is preliminary data.</text>
</comment>
<gene>
    <name evidence="1" type="ORF">GGI25_005236</name>
</gene>
<protein>
    <submittedName>
        <fullName evidence="1">Uncharacterized protein</fullName>
    </submittedName>
</protein>
<evidence type="ECO:0000313" key="1">
    <source>
        <dbReference type="EMBL" id="KAJ2672163.1"/>
    </source>
</evidence>
<reference evidence="1" key="1">
    <citation type="submission" date="2022-07" db="EMBL/GenBank/DDBJ databases">
        <title>Phylogenomic reconstructions and comparative analyses of Kickxellomycotina fungi.</title>
        <authorList>
            <person name="Reynolds N.K."/>
            <person name="Stajich J.E."/>
            <person name="Barry K."/>
            <person name="Grigoriev I.V."/>
            <person name="Crous P."/>
            <person name="Smith M.E."/>
        </authorList>
    </citation>
    <scope>NUCLEOTIDE SEQUENCE</scope>
    <source>
        <strain evidence="1">NRRL 3115</strain>
    </source>
</reference>
<dbReference type="Proteomes" id="UP001151518">
    <property type="component" value="Unassembled WGS sequence"/>
</dbReference>
<dbReference type="EMBL" id="JANBTW010000088">
    <property type="protein sequence ID" value="KAJ2672163.1"/>
    <property type="molecule type" value="Genomic_DNA"/>
</dbReference>
<accession>A0A9W8G4Y9</accession>
<sequence>MYAGKGIAPWAGKRIICIGDYAEDYPVGFLTKQEEVDLANVNLYEYAHGFGCPLKLFHPYNYGKISMGYYERAYYSVEKSPIGSRLLDELLPKNQPIYPKESDCILLNLTTNEYVCASKIPDSHSRVFGLGHIVLLQTCWSSDYSMSIRHSVVDLHRGPWAGHCFKITSIEDIDSNSTDVSKAVIRKIAQVFDEDRVIDPA</sequence>
<organism evidence="1 2">
    <name type="scientific">Coemansia spiralis</name>
    <dbReference type="NCBI Taxonomy" id="417178"/>
    <lineage>
        <taxon>Eukaryota</taxon>
        <taxon>Fungi</taxon>
        <taxon>Fungi incertae sedis</taxon>
        <taxon>Zoopagomycota</taxon>
        <taxon>Kickxellomycotina</taxon>
        <taxon>Kickxellomycetes</taxon>
        <taxon>Kickxellales</taxon>
        <taxon>Kickxellaceae</taxon>
        <taxon>Coemansia</taxon>
    </lineage>
</organism>
<dbReference type="AlphaFoldDB" id="A0A9W8G4Y9"/>
<evidence type="ECO:0000313" key="2">
    <source>
        <dbReference type="Proteomes" id="UP001151518"/>
    </source>
</evidence>
<name>A0A9W8G4Y9_9FUNG</name>